<reference evidence="1" key="1">
    <citation type="submission" date="2025-02" db="EMBL/GenBank/DDBJ databases">
        <authorList>
            <consortium name="NCBI Genome Project"/>
        </authorList>
    </citation>
    <scope>NUCLEOTIDE SEQUENCE</scope>
</reference>
<name>A0AAJ8E403_ASPNG</name>
<organism evidence="1">
    <name type="scientific">Aspergillus niger</name>
    <dbReference type="NCBI Taxonomy" id="5061"/>
    <lineage>
        <taxon>Eukaryota</taxon>
        <taxon>Fungi</taxon>
        <taxon>Dikarya</taxon>
        <taxon>Ascomycota</taxon>
        <taxon>Pezizomycotina</taxon>
        <taxon>Eurotiomycetes</taxon>
        <taxon>Eurotiomycetidae</taxon>
        <taxon>Eurotiales</taxon>
        <taxon>Aspergillaceae</taxon>
        <taxon>Aspergillus</taxon>
        <taxon>Aspergillus subgen. Circumdati</taxon>
    </lineage>
</organism>
<dbReference type="KEGG" id="ang:An02g11870"/>
<reference evidence="1" key="2">
    <citation type="submission" date="2025-08" db="UniProtKB">
        <authorList>
            <consortium name="RefSeq"/>
        </authorList>
    </citation>
    <scope>IDENTIFICATION</scope>
</reference>
<protein>
    <submittedName>
        <fullName evidence="1">Uncharacterized protein</fullName>
    </submittedName>
</protein>
<dbReference type="AlphaFoldDB" id="A0AAJ8E403"/>
<accession>A0AAJ8E403</accession>
<sequence length="104" mass="11092">MAAIGGQALGVVLGVLRPNSAISALTAREAVSAKSNREDFNKGIIPTASGYFHCHVIFAFIYYGVLAPANPEGSYRVSASLRYCVKTNIPTYCTPETPVIGELR</sequence>
<evidence type="ECO:0000313" key="1">
    <source>
        <dbReference type="RefSeq" id="XP_059606034.1"/>
    </source>
</evidence>
<dbReference type="GeneID" id="84590494"/>
<proteinExistence type="predicted"/>
<gene>
    <name evidence="1" type="ORF">An02g11870</name>
</gene>
<dbReference type="VEuPathDB" id="FungiDB:An02g11870"/>
<dbReference type="RefSeq" id="XP_059606034.1">
    <property type="nucleotide sequence ID" value="XM_059746655.1"/>
</dbReference>